<reference evidence="1" key="1">
    <citation type="journal article" date="2012" name="Science">
        <title>Fermentation, hydrogen, and sulfur metabolism in multiple uncultivated bacterial phyla.</title>
        <authorList>
            <person name="Wrighton K.C."/>
            <person name="Thomas B.C."/>
            <person name="Sharon I."/>
            <person name="Miller C.S."/>
            <person name="Castelle C.J."/>
            <person name="VerBerkmoes N.C."/>
            <person name="Wilkins M.J."/>
            <person name="Hettich R.L."/>
            <person name="Lipton M.S."/>
            <person name="Williams K.H."/>
            <person name="Long P.E."/>
            <person name="Banfield J.F."/>
        </authorList>
    </citation>
    <scope>NUCLEOTIDE SEQUENCE [LARGE SCALE GENOMIC DNA]</scope>
</reference>
<protein>
    <submittedName>
        <fullName evidence="1">Uncharacterized protein</fullName>
    </submittedName>
</protein>
<sequence length="25" mass="2926">MQNKIKKLRVAMAGWGTWGHVFPIR</sequence>
<dbReference type="EMBL" id="AMFJ01028856">
    <property type="protein sequence ID" value="EKD44470.1"/>
    <property type="molecule type" value="Genomic_DNA"/>
</dbReference>
<organism evidence="1">
    <name type="scientific">uncultured bacterium</name>
    <name type="common">gcode 4</name>
    <dbReference type="NCBI Taxonomy" id="1234023"/>
    <lineage>
        <taxon>Bacteria</taxon>
        <taxon>environmental samples</taxon>
    </lineage>
</organism>
<evidence type="ECO:0000313" key="1">
    <source>
        <dbReference type="EMBL" id="EKD44470.1"/>
    </source>
</evidence>
<accession>K1YNB8</accession>
<comment type="caution">
    <text evidence="1">The sequence shown here is derived from an EMBL/GenBank/DDBJ whole genome shotgun (WGS) entry which is preliminary data.</text>
</comment>
<feature type="non-terminal residue" evidence="1">
    <location>
        <position position="25"/>
    </location>
</feature>
<proteinExistence type="predicted"/>
<dbReference type="AlphaFoldDB" id="K1YNB8"/>
<gene>
    <name evidence="1" type="ORF">ACD_71C00125G0001</name>
</gene>
<name>K1YNB8_9BACT</name>